<evidence type="ECO:0000313" key="3">
    <source>
        <dbReference type="Proteomes" id="UP001153636"/>
    </source>
</evidence>
<organism evidence="2 3">
    <name type="scientific">Psylliodes chrysocephalus</name>
    <dbReference type="NCBI Taxonomy" id="3402493"/>
    <lineage>
        <taxon>Eukaryota</taxon>
        <taxon>Metazoa</taxon>
        <taxon>Ecdysozoa</taxon>
        <taxon>Arthropoda</taxon>
        <taxon>Hexapoda</taxon>
        <taxon>Insecta</taxon>
        <taxon>Pterygota</taxon>
        <taxon>Neoptera</taxon>
        <taxon>Endopterygota</taxon>
        <taxon>Coleoptera</taxon>
        <taxon>Polyphaga</taxon>
        <taxon>Cucujiformia</taxon>
        <taxon>Chrysomeloidea</taxon>
        <taxon>Chrysomelidae</taxon>
        <taxon>Galerucinae</taxon>
        <taxon>Alticini</taxon>
        <taxon>Psylliodes</taxon>
    </lineage>
</organism>
<sequence>MLQVCIVLLSLVASGLAGNSDLASGNDIGSNNGYGYGYSGSYSGTGNPPENFNFPHFDFNNLFSNFQRFQQDLQRNILAQAEATQNFAKAGSPTGSAGSFQEGYGGGYSGGQSFGGSFSGGYPGGAGFQFIPGVGANFGSGADGASAFGSIGPDGIQQKASIFPENPNIPNVNVRFGADGNPNGFKSVFTSSSSMTTNVDGKPKTVKQASTTVNDNGKITTYTAKYP</sequence>
<accession>A0A9P0GA62</accession>
<protein>
    <submittedName>
        <fullName evidence="2">Uncharacterized protein</fullName>
    </submittedName>
</protein>
<dbReference type="AlphaFoldDB" id="A0A9P0GA62"/>
<feature type="signal peptide" evidence="1">
    <location>
        <begin position="1"/>
        <end position="17"/>
    </location>
</feature>
<evidence type="ECO:0000313" key="2">
    <source>
        <dbReference type="EMBL" id="CAH1103566.1"/>
    </source>
</evidence>
<keyword evidence="3" id="KW-1185">Reference proteome</keyword>
<reference evidence="2" key="1">
    <citation type="submission" date="2022-01" db="EMBL/GenBank/DDBJ databases">
        <authorList>
            <person name="King R."/>
        </authorList>
    </citation>
    <scope>NUCLEOTIDE SEQUENCE</scope>
</reference>
<dbReference type="OrthoDB" id="8197468at2759"/>
<keyword evidence="1" id="KW-0732">Signal</keyword>
<feature type="chain" id="PRO_5040476803" evidence="1">
    <location>
        <begin position="18"/>
        <end position="227"/>
    </location>
</feature>
<gene>
    <name evidence="2" type="ORF">PSYICH_LOCUS4363</name>
</gene>
<dbReference type="EMBL" id="OV651826">
    <property type="protein sequence ID" value="CAH1103566.1"/>
    <property type="molecule type" value="Genomic_DNA"/>
</dbReference>
<dbReference type="Proteomes" id="UP001153636">
    <property type="component" value="Chromosome 14"/>
</dbReference>
<evidence type="ECO:0000256" key="1">
    <source>
        <dbReference type="SAM" id="SignalP"/>
    </source>
</evidence>
<proteinExistence type="predicted"/>
<name>A0A9P0GA62_9CUCU</name>